<sequence length="286" mass="31641">MKPTLQFAGSILSLLLLLCVGCSTQYVATMQSDGMHKRYPDSTFYSGGDTLGVSYSFNNHDGSIRIRLENYSDQSLMIDLEKSAVVINGETRGYLNGTSFVQGRITGDAITWANGNNRDRSRYTTMSGDFSASIQNERDRLFIPAQSFLEGTYINLADDVRNLFKENFTGNKGQIFLFDQFYPTYTMQYGLNNSPLKIRSHISYEVLNKENQLMASASNVQTFYASELMQIRQASKNRLHSLLDTRADMSGTSVASKSGAVFGTIGILGGLVGLAVLLKDVPVDQN</sequence>
<keyword evidence="4" id="KW-1185">Reference proteome</keyword>
<feature type="signal peptide" evidence="2">
    <location>
        <begin position="1"/>
        <end position="28"/>
    </location>
</feature>
<keyword evidence="1" id="KW-0472">Membrane</keyword>
<comment type="caution">
    <text evidence="3">The sequence shown here is derived from an EMBL/GenBank/DDBJ whole genome shotgun (WGS) entry which is preliminary data.</text>
</comment>
<reference evidence="4" key="1">
    <citation type="journal article" date="2019" name="Int. J. Syst. Evol. Microbiol.">
        <title>The Global Catalogue of Microorganisms (GCM) 10K type strain sequencing project: providing services to taxonomists for standard genome sequencing and annotation.</title>
        <authorList>
            <consortium name="The Broad Institute Genomics Platform"/>
            <consortium name="The Broad Institute Genome Sequencing Center for Infectious Disease"/>
            <person name="Wu L."/>
            <person name="Ma J."/>
        </authorList>
    </citation>
    <scope>NUCLEOTIDE SEQUENCE [LARGE SCALE GENOMIC DNA]</scope>
    <source>
        <strain evidence="4">KCTC 42248</strain>
    </source>
</reference>
<protein>
    <submittedName>
        <fullName evidence="3">Uncharacterized protein</fullName>
    </submittedName>
</protein>
<feature type="transmembrane region" description="Helical" evidence="1">
    <location>
        <begin position="259"/>
        <end position="278"/>
    </location>
</feature>
<keyword evidence="1" id="KW-0812">Transmembrane</keyword>
<accession>A0ABW5NE30</accession>
<keyword evidence="1" id="KW-1133">Transmembrane helix</keyword>
<proteinExistence type="predicted"/>
<dbReference type="EMBL" id="JBHUMA010000003">
    <property type="protein sequence ID" value="MFD2597354.1"/>
    <property type="molecule type" value="Genomic_DNA"/>
</dbReference>
<evidence type="ECO:0000256" key="1">
    <source>
        <dbReference type="SAM" id="Phobius"/>
    </source>
</evidence>
<name>A0ABW5NE30_9SPHI</name>
<evidence type="ECO:0000313" key="3">
    <source>
        <dbReference type="EMBL" id="MFD2597354.1"/>
    </source>
</evidence>
<feature type="chain" id="PRO_5046833960" evidence="2">
    <location>
        <begin position="29"/>
        <end position="286"/>
    </location>
</feature>
<evidence type="ECO:0000313" key="4">
    <source>
        <dbReference type="Proteomes" id="UP001597393"/>
    </source>
</evidence>
<gene>
    <name evidence="3" type="ORF">ACFSQ3_00205</name>
</gene>
<dbReference type="RefSeq" id="WP_380866459.1">
    <property type="nucleotide sequence ID" value="NZ_JBHUMA010000003.1"/>
</dbReference>
<organism evidence="3 4">
    <name type="scientific">Sphingobacterium corticis</name>
    <dbReference type="NCBI Taxonomy" id="1812823"/>
    <lineage>
        <taxon>Bacteria</taxon>
        <taxon>Pseudomonadati</taxon>
        <taxon>Bacteroidota</taxon>
        <taxon>Sphingobacteriia</taxon>
        <taxon>Sphingobacteriales</taxon>
        <taxon>Sphingobacteriaceae</taxon>
        <taxon>Sphingobacterium</taxon>
    </lineage>
</organism>
<evidence type="ECO:0000256" key="2">
    <source>
        <dbReference type="SAM" id="SignalP"/>
    </source>
</evidence>
<dbReference type="Proteomes" id="UP001597393">
    <property type="component" value="Unassembled WGS sequence"/>
</dbReference>
<keyword evidence="2" id="KW-0732">Signal</keyword>